<keyword evidence="3" id="KW-0547">Nucleotide-binding</keyword>
<dbReference type="InterPro" id="IPR013126">
    <property type="entry name" value="Hsp_70_fam"/>
</dbReference>
<dbReference type="InterPro" id="IPR043129">
    <property type="entry name" value="ATPase_NBD"/>
</dbReference>
<dbReference type="SUPFAM" id="SSF53067">
    <property type="entry name" value="Actin-like ATPase domain"/>
    <property type="match status" value="1"/>
</dbReference>
<gene>
    <name evidence="8" type="ORF">PENANT_c076G09964</name>
</gene>
<accession>A0A1V6PP90</accession>
<protein>
    <recommendedName>
        <fullName evidence="2">non-chaperonin molecular chaperone ATPase</fullName>
        <ecNumber evidence="2">3.6.4.10</ecNumber>
    </recommendedName>
</protein>
<dbReference type="AlphaFoldDB" id="A0A1V6PP90"/>
<dbReference type="STRING" id="416450.A0A1V6PP90"/>
<reference evidence="9" key="1">
    <citation type="journal article" date="2017" name="Nat. Microbiol.">
        <title>Global analysis of biosynthetic gene clusters reveals vast potential of secondary metabolite production in Penicillium species.</title>
        <authorList>
            <person name="Nielsen J.C."/>
            <person name="Grijseels S."/>
            <person name="Prigent S."/>
            <person name="Ji B."/>
            <person name="Dainat J."/>
            <person name="Nielsen K.F."/>
            <person name="Frisvad J.C."/>
            <person name="Workman M."/>
            <person name="Nielsen J."/>
        </authorList>
    </citation>
    <scope>NUCLEOTIDE SEQUENCE [LARGE SCALE GENOMIC DNA]</scope>
    <source>
        <strain evidence="9">IBT 31811</strain>
    </source>
</reference>
<evidence type="ECO:0000256" key="5">
    <source>
        <dbReference type="ARBA" id="ARBA00023186"/>
    </source>
</evidence>
<dbReference type="SUPFAM" id="SSF100920">
    <property type="entry name" value="Heat shock protein 70kD (HSP70), peptide-binding domain"/>
    <property type="match status" value="1"/>
</dbReference>
<evidence type="ECO:0000256" key="1">
    <source>
        <dbReference type="ARBA" id="ARBA00007381"/>
    </source>
</evidence>
<feature type="compositionally biased region" description="Basic residues" evidence="7">
    <location>
        <begin position="258"/>
        <end position="268"/>
    </location>
</feature>
<dbReference type="PANTHER" id="PTHR19375">
    <property type="entry name" value="HEAT SHOCK PROTEIN 70KDA"/>
    <property type="match status" value="1"/>
</dbReference>
<evidence type="ECO:0000256" key="4">
    <source>
        <dbReference type="ARBA" id="ARBA00022840"/>
    </source>
</evidence>
<evidence type="ECO:0000256" key="6">
    <source>
        <dbReference type="ARBA" id="ARBA00048056"/>
    </source>
</evidence>
<dbReference type="Pfam" id="PF00012">
    <property type="entry name" value="HSP70"/>
    <property type="match status" value="3"/>
</dbReference>
<dbReference type="Proteomes" id="UP000191672">
    <property type="component" value="Unassembled WGS sequence"/>
</dbReference>
<comment type="caution">
    <text evidence="8">The sequence shown here is derived from an EMBL/GenBank/DDBJ whole genome shotgun (WGS) entry which is preliminary data.</text>
</comment>
<dbReference type="EMBL" id="MDYN01000076">
    <property type="protein sequence ID" value="OQD78850.1"/>
    <property type="molecule type" value="Genomic_DNA"/>
</dbReference>
<dbReference type="InterPro" id="IPR029047">
    <property type="entry name" value="HSP70_peptide-bd_sf"/>
</dbReference>
<feature type="region of interest" description="Disordered" evidence="7">
    <location>
        <begin position="249"/>
        <end position="268"/>
    </location>
</feature>
<dbReference type="GO" id="GO:0140662">
    <property type="term" value="F:ATP-dependent protein folding chaperone"/>
    <property type="evidence" value="ECO:0007669"/>
    <property type="project" value="InterPro"/>
</dbReference>
<comment type="similarity">
    <text evidence="1">Belongs to the heat shock protein 70 family.</text>
</comment>
<dbReference type="Gene3D" id="3.30.420.40">
    <property type="match status" value="1"/>
</dbReference>
<keyword evidence="5" id="KW-0143">Chaperone</keyword>
<dbReference type="GO" id="GO:0005524">
    <property type="term" value="F:ATP binding"/>
    <property type="evidence" value="ECO:0007669"/>
    <property type="project" value="UniProtKB-KW"/>
</dbReference>
<comment type="catalytic activity">
    <reaction evidence="6">
        <text>ATP + H2O = ADP + phosphate + H(+)</text>
        <dbReference type="Rhea" id="RHEA:13065"/>
        <dbReference type="ChEBI" id="CHEBI:15377"/>
        <dbReference type="ChEBI" id="CHEBI:15378"/>
        <dbReference type="ChEBI" id="CHEBI:30616"/>
        <dbReference type="ChEBI" id="CHEBI:43474"/>
        <dbReference type="ChEBI" id="CHEBI:456216"/>
        <dbReference type="EC" id="3.6.4.10"/>
    </reaction>
</comment>
<dbReference type="FunFam" id="3.30.420.40:FF:000028">
    <property type="entry name" value="heat shock 70 kDa protein-like"/>
    <property type="match status" value="1"/>
</dbReference>
<evidence type="ECO:0000313" key="8">
    <source>
        <dbReference type="EMBL" id="OQD78850.1"/>
    </source>
</evidence>
<evidence type="ECO:0000256" key="7">
    <source>
        <dbReference type="SAM" id="MobiDB-lite"/>
    </source>
</evidence>
<proteinExistence type="inferred from homology"/>
<evidence type="ECO:0000256" key="2">
    <source>
        <dbReference type="ARBA" id="ARBA00012554"/>
    </source>
</evidence>
<organism evidence="8 9">
    <name type="scientific">Penicillium antarcticum</name>
    <dbReference type="NCBI Taxonomy" id="416450"/>
    <lineage>
        <taxon>Eukaryota</taxon>
        <taxon>Fungi</taxon>
        <taxon>Dikarya</taxon>
        <taxon>Ascomycota</taxon>
        <taxon>Pezizomycotina</taxon>
        <taxon>Eurotiomycetes</taxon>
        <taxon>Eurotiomycetidae</taxon>
        <taxon>Eurotiales</taxon>
        <taxon>Aspergillaceae</taxon>
        <taxon>Penicillium</taxon>
    </lineage>
</organism>
<sequence length="268" mass="29021">MGRAVGIDLGTIYSRHWPLKLIDQDSKPVVEVGFKGTTKYFTPEEIPSMILAKLRETAVTYLGETVTDAVNTVPASSSDSQRQATKDAGLIAGFNILRTLTSRLPQLSPMASVERYLEFTHGAAVQAAILSGDISSKSIRNILLLEVAPLSLWIETADGVKASIIKRNTTIPTTKSGGVPQIRVTFTVDANGIMEISATEKGPDKPPQIIVPHDKDLPNEKDIEQDNDAEVSHIQAKSSLESCAYALNSTVTESKPPNARRTKEKHSS</sequence>
<dbReference type="EC" id="3.6.4.10" evidence="2"/>
<evidence type="ECO:0000313" key="9">
    <source>
        <dbReference type="Proteomes" id="UP000191672"/>
    </source>
</evidence>
<dbReference type="FunFam" id="3.30.30.30:FF:000005">
    <property type="entry name" value="Heat shock protein ssb1"/>
    <property type="match status" value="1"/>
</dbReference>
<keyword evidence="9" id="KW-1185">Reference proteome</keyword>
<keyword evidence="4" id="KW-0067">ATP-binding</keyword>
<name>A0A1V6PP90_9EURO</name>
<evidence type="ECO:0000256" key="3">
    <source>
        <dbReference type="ARBA" id="ARBA00022741"/>
    </source>
</evidence>
<dbReference type="Gene3D" id="2.60.34.10">
    <property type="entry name" value="Substrate Binding Domain Of DNAk, Chain A, domain 1"/>
    <property type="match status" value="2"/>
</dbReference>